<name>A0A1I3SGW8_9HYPH</name>
<evidence type="ECO:0000313" key="1">
    <source>
        <dbReference type="EMBL" id="SFJ56969.1"/>
    </source>
</evidence>
<proteinExistence type="predicted"/>
<dbReference type="STRING" id="1121003.SAMN03080618_03338"/>
<evidence type="ECO:0000313" key="2">
    <source>
        <dbReference type="Proteomes" id="UP000242763"/>
    </source>
</evidence>
<accession>A0A1I3SGW8</accession>
<organism evidence="1 2">
    <name type="scientific">Aquamicrobium aerolatum DSM 21857</name>
    <dbReference type="NCBI Taxonomy" id="1121003"/>
    <lineage>
        <taxon>Bacteria</taxon>
        <taxon>Pseudomonadati</taxon>
        <taxon>Pseudomonadota</taxon>
        <taxon>Alphaproteobacteria</taxon>
        <taxon>Hyphomicrobiales</taxon>
        <taxon>Phyllobacteriaceae</taxon>
        <taxon>Aerobium</taxon>
    </lineage>
</organism>
<dbReference type="EMBL" id="FORF01000030">
    <property type="protein sequence ID" value="SFJ56969.1"/>
    <property type="molecule type" value="Genomic_DNA"/>
</dbReference>
<protein>
    <submittedName>
        <fullName evidence="1">Uncharacterized protein</fullName>
    </submittedName>
</protein>
<dbReference type="Proteomes" id="UP000242763">
    <property type="component" value="Unassembled WGS sequence"/>
</dbReference>
<sequence>MKITLALSTEERLALRRFAREAGEDLEAAAHAAFRDGLIASGYLELEHELDEDTETVGEA</sequence>
<reference evidence="2" key="1">
    <citation type="submission" date="2016-10" db="EMBL/GenBank/DDBJ databases">
        <authorList>
            <person name="Varghese N."/>
            <person name="Submissions S."/>
        </authorList>
    </citation>
    <scope>NUCLEOTIDE SEQUENCE [LARGE SCALE GENOMIC DNA]</scope>
    <source>
        <strain evidence="2">DSM 21857</strain>
    </source>
</reference>
<dbReference type="AlphaFoldDB" id="A0A1I3SGW8"/>
<gene>
    <name evidence="1" type="ORF">SAMN03080618_03338</name>
</gene>
<keyword evidence="2" id="KW-1185">Reference proteome</keyword>
<dbReference type="RefSeq" id="WP_091524704.1">
    <property type="nucleotide sequence ID" value="NZ_FORF01000030.1"/>
</dbReference>